<evidence type="ECO:0000313" key="1">
    <source>
        <dbReference type="EMBL" id="AHK70452.1"/>
    </source>
</evidence>
<gene>
    <name evidence="1" type="ORF">GLS_c05370</name>
</gene>
<name>A0A067Z2Y5_GLUOY</name>
<protein>
    <submittedName>
        <fullName evidence="1">Uncharacterized protein</fullName>
    </submittedName>
</protein>
<organism evidence="1 2">
    <name type="scientific">Gluconobacter oxydans DSM 3504</name>
    <dbReference type="NCBI Taxonomy" id="1288313"/>
    <lineage>
        <taxon>Bacteria</taxon>
        <taxon>Pseudomonadati</taxon>
        <taxon>Pseudomonadota</taxon>
        <taxon>Alphaproteobacteria</taxon>
        <taxon>Acetobacterales</taxon>
        <taxon>Acetobacteraceae</taxon>
        <taxon>Gluconobacter</taxon>
    </lineage>
</organism>
<proteinExistence type="predicted"/>
<evidence type="ECO:0000313" key="2">
    <source>
        <dbReference type="Proteomes" id="UP000031656"/>
    </source>
</evidence>
<dbReference type="Proteomes" id="UP000031656">
    <property type="component" value="Chromosome"/>
</dbReference>
<dbReference type="HOGENOM" id="CLU_2973064_0_0_5"/>
<dbReference type="KEGG" id="goy:GLS_c05370"/>
<dbReference type="AlphaFoldDB" id="A0A067Z2Y5"/>
<reference evidence="1 2" key="1">
    <citation type="journal article" date="2015" name="Appl. Microbiol. Biotechnol.">
        <title>The consequence of an additional NADH dehydrogenase paralog on the growth of Gluconobacter oxydans DSM3504.</title>
        <authorList>
            <person name="Kostner D."/>
            <person name="Luchterhand B."/>
            <person name="Junker A."/>
            <person name="Volland S."/>
            <person name="Daniel R."/>
            <person name="Buchs J."/>
            <person name="Liebl W."/>
            <person name="Ehrenreich A."/>
        </authorList>
    </citation>
    <scope>NUCLEOTIDE SEQUENCE [LARGE SCALE GENOMIC DNA]</scope>
    <source>
        <strain evidence="1">DSM 3504</strain>
    </source>
</reference>
<accession>A0A067Z2Y5</accession>
<dbReference type="EMBL" id="CP004373">
    <property type="protein sequence ID" value="AHK70452.1"/>
    <property type="molecule type" value="Genomic_DNA"/>
</dbReference>
<sequence>MILICIYIPEKKPPFRHLNLLLPYPIGGLQHGDRDGPLYAPVFSDVRAASFFTLENEK</sequence>